<dbReference type="Proteomes" id="UP001358586">
    <property type="component" value="Chromosome 8"/>
</dbReference>
<sequence>MRVVDKLDNYLGLPIPVGKKKTIDFHSIINCFSCRINSWSKRLLSYDGHELLSMYAKISSIRQDFKKKCSWYNAKEETVIQSLKDYPTARIILALEGLDNKVLIGEYSCCIDWIKDVMRVLDMKVVANFITTFWSSWNNCNNFIFWGKEDDARFVWDRENTL</sequence>
<dbReference type="EMBL" id="JARKNE010000008">
    <property type="protein sequence ID" value="KAK5811602.1"/>
    <property type="molecule type" value="Genomic_DNA"/>
</dbReference>
<comment type="caution">
    <text evidence="1">The sequence shown here is derived from an EMBL/GenBank/DDBJ whole genome shotgun (WGS) entry which is preliminary data.</text>
</comment>
<name>A0ABR0P1I7_GOSAR</name>
<protein>
    <submittedName>
        <fullName evidence="1">Uncharacterized protein</fullName>
    </submittedName>
</protein>
<evidence type="ECO:0000313" key="1">
    <source>
        <dbReference type="EMBL" id="KAK5811602.1"/>
    </source>
</evidence>
<evidence type="ECO:0000313" key="2">
    <source>
        <dbReference type="Proteomes" id="UP001358586"/>
    </source>
</evidence>
<organism evidence="1 2">
    <name type="scientific">Gossypium arboreum</name>
    <name type="common">Tree cotton</name>
    <name type="synonym">Gossypium nanking</name>
    <dbReference type="NCBI Taxonomy" id="29729"/>
    <lineage>
        <taxon>Eukaryota</taxon>
        <taxon>Viridiplantae</taxon>
        <taxon>Streptophyta</taxon>
        <taxon>Embryophyta</taxon>
        <taxon>Tracheophyta</taxon>
        <taxon>Spermatophyta</taxon>
        <taxon>Magnoliopsida</taxon>
        <taxon>eudicotyledons</taxon>
        <taxon>Gunneridae</taxon>
        <taxon>Pentapetalae</taxon>
        <taxon>rosids</taxon>
        <taxon>malvids</taxon>
        <taxon>Malvales</taxon>
        <taxon>Malvaceae</taxon>
        <taxon>Malvoideae</taxon>
        <taxon>Gossypium</taxon>
    </lineage>
</organism>
<accession>A0ABR0P1I7</accession>
<proteinExistence type="predicted"/>
<keyword evidence="2" id="KW-1185">Reference proteome</keyword>
<gene>
    <name evidence="1" type="ORF">PVK06_026951</name>
</gene>
<reference evidence="1 2" key="1">
    <citation type="submission" date="2023-03" db="EMBL/GenBank/DDBJ databases">
        <title>WGS of Gossypium arboreum.</title>
        <authorList>
            <person name="Yu D."/>
        </authorList>
    </citation>
    <scope>NUCLEOTIDE SEQUENCE [LARGE SCALE GENOMIC DNA]</scope>
    <source>
        <tissue evidence="1">Leaf</tissue>
    </source>
</reference>